<dbReference type="InterPro" id="IPR003593">
    <property type="entry name" value="AAA+_ATPase"/>
</dbReference>
<gene>
    <name evidence="5" type="ORF">QQM35_02895</name>
</gene>
<dbReference type="InterPro" id="IPR050093">
    <property type="entry name" value="ABC_SmlMolc_Importer"/>
</dbReference>
<dbReference type="PROSITE" id="PS50893">
    <property type="entry name" value="ABC_TRANSPORTER_2"/>
    <property type="match status" value="1"/>
</dbReference>
<evidence type="ECO:0000259" key="4">
    <source>
        <dbReference type="PROSITE" id="PS50893"/>
    </source>
</evidence>
<protein>
    <submittedName>
        <fullName evidence="5">ABC transporter ATP-binding protein</fullName>
    </submittedName>
</protein>
<dbReference type="GO" id="GO:0005524">
    <property type="term" value="F:ATP binding"/>
    <property type="evidence" value="ECO:0007669"/>
    <property type="project" value="UniProtKB-KW"/>
</dbReference>
<organism evidence="5 6">
    <name type="scientific">Staphylococcus hsinchuensis</name>
    <dbReference type="NCBI Taxonomy" id="3051183"/>
    <lineage>
        <taxon>Bacteria</taxon>
        <taxon>Bacillati</taxon>
        <taxon>Bacillota</taxon>
        <taxon>Bacilli</taxon>
        <taxon>Bacillales</taxon>
        <taxon>Staphylococcaceae</taxon>
        <taxon>Staphylococcus</taxon>
    </lineage>
</organism>
<dbReference type="SUPFAM" id="SSF50331">
    <property type="entry name" value="MOP-like"/>
    <property type="match status" value="1"/>
</dbReference>
<dbReference type="InterPro" id="IPR017871">
    <property type="entry name" value="ABC_transporter-like_CS"/>
</dbReference>
<keyword evidence="1" id="KW-0813">Transport</keyword>
<evidence type="ECO:0000313" key="6">
    <source>
        <dbReference type="Proteomes" id="UP001436297"/>
    </source>
</evidence>
<feature type="domain" description="ABC transporter" evidence="4">
    <location>
        <begin position="2"/>
        <end position="237"/>
    </location>
</feature>
<sequence>MFKVVNLKKSFNGKEVIKNIDLTIEHGRFISLLGPSGCGKTTLLRLIAGLEQPDQGRIVNGDDVFYSDKDNIFKTPSKREIGMVFQDFALWPHMTVFQNVAYPLKVRKDTNNMKERVMQALSEVQLADYHDLPIHQLSGGQQQRVSLARAIISQYKLILMDEPLSALDAGLREDMRLLIQRLVKNYHMTAIFVTHDQYEAMTMSDEIAVMRNGKIVQFGSPESLYHHPKNKEVATFIGKGTFVEGQVRNNVFTSTSGIEVKSESEIADGHYGLLVRPELVHISEHGLDAKILTKSFTGERYQYTAQVKDNEMMFYDDKAYQIGDNVKLTFALSQNHFISMEG</sequence>
<name>A0ABZ3EFB8_9STAP</name>
<evidence type="ECO:0000313" key="5">
    <source>
        <dbReference type="EMBL" id="XAF71084.1"/>
    </source>
</evidence>
<dbReference type="InterPro" id="IPR027417">
    <property type="entry name" value="P-loop_NTPase"/>
</dbReference>
<dbReference type="PANTHER" id="PTHR42781:SF4">
    <property type="entry name" value="SPERMIDINE_PUTRESCINE IMPORT ATP-BINDING PROTEIN POTA"/>
    <property type="match status" value="1"/>
</dbReference>
<dbReference type="EMBL" id="CP128355">
    <property type="protein sequence ID" value="XAF71084.1"/>
    <property type="molecule type" value="Genomic_DNA"/>
</dbReference>
<dbReference type="PROSITE" id="PS00211">
    <property type="entry name" value="ABC_TRANSPORTER_1"/>
    <property type="match status" value="1"/>
</dbReference>
<dbReference type="InterPro" id="IPR008995">
    <property type="entry name" value="Mo/tungstate-bd_C_term_dom"/>
</dbReference>
<proteinExistence type="predicted"/>
<dbReference type="SMART" id="SM00382">
    <property type="entry name" value="AAA"/>
    <property type="match status" value="1"/>
</dbReference>
<keyword evidence="2" id="KW-0547">Nucleotide-binding</keyword>
<dbReference type="Gene3D" id="3.40.50.300">
    <property type="entry name" value="P-loop containing nucleotide triphosphate hydrolases"/>
    <property type="match status" value="1"/>
</dbReference>
<dbReference type="SUPFAM" id="SSF52540">
    <property type="entry name" value="P-loop containing nucleoside triphosphate hydrolases"/>
    <property type="match status" value="1"/>
</dbReference>
<evidence type="ECO:0000256" key="1">
    <source>
        <dbReference type="ARBA" id="ARBA00022448"/>
    </source>
</evidence>
<evidence type="ECO:0000256" key="3">
    <source>
        <dbReference type="ARBA" id="ARBA00022840"/>
    </source>
</evidence>
<dbReference type="Pfam" id="PF00005">
    <property type="entry name" value="ABC_tran"/>
    <property type="match status" value="1"/>
</dbReference>
<dbReference type="Proteomes" id="UP001436297">
    <property type="component" value="Chromosome"/>
</dbReference>
<evidence type="ECO:0000256" key="2">
    <source>
        <dbReference type="ARBA" id="ARBA00022741"/>
    </source>
</evidence>
<dbReference type="RefSeq" id="WP_251521790.1">
    <property type="nucleotide sequence ID" value="NZ_CP128355.1"/>
</dbReference>
<keyword evidence="3 5" id="KW-0067">ATP-binding</keyword>
<keyword evidence="6" id="KW-1185">Reference proteome</keyword>
<accession>A0ABZ3EFB8</accession>
<dbReference type="PANTHER" id="PTHR42781">
    <property type="entry name" value="SPERMIDINE/PUTRESCINE IMPORT ATP-BINDING PROTEIN POTA"/>
    <property type="match status" value="1"/>
</dbReference>
<dbReference type="InterPro" id="IPR003439">
    <property type="entry name" value="ABC_transporter-like_ATP-bd"/>
</dbReference>
<reference evidence="5 6" key="1">
    <citation type="journal article" date="2024" name="Pathogens">
        <title>Staphylococcus hsinchuensis sp. nov., Isolated from Soymilk.</title>
        <authorList>
            <person name="Wang Y.T."/>
            <person name="Lin Y.C."/>
            <person name="Hsieh Y.H."/>
            <person name="Lin Y.T."/>
            <person name="Hamada M."/>
            <person name="Chen C.C."/>
            <person name="Liou J.S."/>
            <person name="Lee A.Y."/>
            <person name="Zhang W.L."/>
            <person name="Chen Y.T."/>
            <person name="Huang C.H."/>
        </authorList>
    </citation>
    <scope>NUCLEOTIDE SEQUENCE [LARGE SCALE GENOMIC DNA]</scope>
    <source>
        <strain evidence="5 6">H164</strain>
    </source>
</reference>